<keyword evidence="3" id="KW-1185">Reference proteome</keyword>
<evidence type="ECO:0000313" key="3">
    <source>
        <dbReference type="Proteomes" id="UP000314294"/>
    </source>
</evidence>
<dbReference type="AlphaFoldDB" id="A0A4Z2FEA5"/>
<reference evidence="2 3" key="1">
    <citation type="submission" date="2019-03" db="EMBL/GenBank/DDBJ databases">
        <title>First draft genome of Liparis tanakae, snailfish: a comprehensive survey of snailfish specific genes.</title>
        <authorList>
            <person name="Kim W."/>
            <person name="Song I."/>
            <person name="Jeong J.-H."/>
            <person name="Kim D."/>
            <person name="Kim S."/>
            <person name="Ryu S."/>
            <person name="Song J.Y."/>
            <person name="Lee S.K."/>
        </authorList>
    </citation>
    <scope>NUCLEOTIDE SEQUENCE [LARGE SCALE GENOMIC DNA]</scope>
    <source>
        <tissue evidence="2">Muscle</tissue>
    </source>
</reference>
<feature type="region of interest" description="Disordered" evidence="1">
    <location>
        <begin position="1"/>
        <end position="32"/>
    </location>
</feature>
<dbReference type="Proteomes" id="UP000314294">
    <property type="component" value="Unassembled WGS sequence"/>
</dbReference>
<name>A0A4Z2FEA5_9TELE</name>
<accession>A0A4Z2FEA5</accession>
<protein>
    <submittedName>
        <fullName evidence="2">Uncharacterized protein</fullName>
    </submittedName>
</protein>
<proteinExistence type="predicted"/>
<comment type="caution">
    <text evidence="2">The sequence shown here is derived from an EMBL/GenBank/DDBJ whole genome shotgun (WGS) entry which is preliminary data.</text>
</comment>
<feature type="compositionally biased region" description="Low complexity" evidence="1">
    <location>
        <begin position="19"/>
        <end position="31"/>
    </location>
</feature>
<sequence>MFTVGNISIKGADLGSFQSPSPNRRTPTPSLSERRCSAVIRLITLIRRFTVTPLAYVSEGIDRRSVSGW</sequence>
<evidence type="ECO:0000256" key="1">
    <source>
        <dbReference type="SAM" id="MobiDB-lite"/>
    </source>
</evidence>
<dbReference type="EMBL" id="SRLO01001308">
    <property type="protein sequence ID" value="TNN39113.1"/>
    <property type="molecule type" value="Genomic_DNA"/>
</dbReference>
<evidence type="ECO:0000313" key="2">
    <source>
        <dbReference type="EMBL" id="TNN39113.1"/>
    </source>
</evidence>
<gene>
    <name evidence="2" type="ORF">EYF80_050724</name>
</gene>
<organism evidence="2 3">
    <name type="scientific">Liparis tanakae</name>
    <name type="common">Tanaka's snailfish</name>
    <dbReference type="NCBI Taxonomy" id="230148"/>
    <lineage>
        <taxon>Eukaryota</taxon>
        <taxon>Metazoa</taxon>
        <taxon>Chordata</taxon>
        <taxon>Craniata</taxon>
        <taxon>Vertebrata</taxon>
        <taxon>Euteleostomi</taxon>
        <taxon>Actinopterygii</taxon>
        <taxon>Neopterygii</taxon>
        <taxon>Teleostei</taxon>
        <taxon>Neoteleostei</taxon>
        <taxon>Acanthomorphata</taxon>
        <taxon>Eupercaria</taxon>
        <taxon>Perciformes</taxon>
        <taxon>Cottioidei</taxon>
        <taxon>Cottales</taxon>
        <taxon>Liparidae</taxon>
        <taxon>Liparis</taxon>
    </lineage>
</organism>